<dbReference type="GO" id="GO:0000166">
    <property type="term" value="F:nucleotide binding"/>
    <property type="evidence" value="ECO:0007669"/>
    <property type="project" value="UniProtKB-KW"/>
</dbReference>
<accession>A0A498I6F7</accession>
<dbReference type="GO" id="GO:0006952">
    <property type="term" value="P:defense response"/>
    <property type="evidence" value="ECO:0007669"/>
    <property type="project" value="UniProtKB-KW"/>
</dbReference>
<evidence type="ECO:0000313" key="5">
    <source>
        <dbReference type="EMBL" id="RXH76693.1"/>
    </source>
</evidence>
<dbReference type="Pfam" id="PF18052">
    <property type="entry name" value="Rx_N"/>
    <property type="match status" value="1"/>
</dbReference>
<dbReference type="Proteomes" id="UP000290289">
    <property type="component" value="Chromosome 14"/>
</dbReference>
<keyword evidence="6" id="KW-1185">Reference proteome</keyword>
<dbReference type="Gene3D" id="1.20.5.4130">
    <property type="match status" value="1"/>
</dbReference>
<keyword evidence="3" id="KW-0611">Plant defense</keyword>
<dbReference type="InterPro" id="IPR041118">
    <property type="entry name" value="Rx_N"/>
</dbReference>
<feature type="domain" description="Disease resistance N-terminal" evidence="4">
    <location>
        <begin position="9"/>
        <end position="51"/>
    </location>
</feature>
<evidence type="ECO:0000256" key="2">
    <source>
        <dbReference type="ARBA" id="ARBA00022741"/>
    </source>
</evidence>
<evidence type="ECO:0000313" key="6">
    <source>
        <dbReference type="Proteomes" id="UP000290289"/>
    </source>
</evidence>
<keyword evidence="2" id="KW-0547">Nucleotide-binding</keyword>
<evidence type="ECO:0000256" key="1">
    <source>
        <dbReference type="ARBA" id="ARBA00022737"/>
    </source>
</evidence>
<comment type="caution">
    <text evidence="5">The sequence shown here is derived from an EMBL/GenBank/DDBJ whole genome shotgun (WGS) entry which is preliminary data.</text>
</comment>
<dbReference type="EMBL" id="RDQH01000340">
    <property type="protein sequence ID" value="RXH76693.1"/>
    <property type="molecule type" value="Genomic_DNA"/>
</dbReference>
<organism evidence="5 6">
    <name type="scientific">Malus domestica</name>
    <name type="common">Apple</name>
    <name type="synonym">Pyrus malus</name>
    <dbReference type="NCBI Taxonomy" id="3750"/>
    <lineage>
        <taxon>Eukaryota</taxon>
        <taxon>Viridiplantae</taxon>
        <taxon>Streptophyta</taxon>
        <taxon>Embryophyta</taxon>
        <taxon>Tracheophyta</taxon>
        <taxon>Spermatophyta</taxon>
        <taxon>Magnoliopsida</taxon>
        <taxon>eudicotyledons</taxon>
        <taxon>Gunneridae</taxon>
        <taxon>Pentapetalae</taxon>
        <taxon>rosids</taxon>
        <taxon>fabids</taxon>
        <taxon>Rosales</taxon>
        <taxon>Rosaceae</taxon>
        <taxon>Amygdaloideae</taxon>
        <taxon>Maleae</taxon>
        <taxon>Malus</taxon>
    </lineage>
</organism>
<evidence type="ECO:0000256" key="3">
    <source>
        <dbReference type="ARBA" id="ARBA00022821"/>
    </source>
</evidence>
<gene>
    <name evidence="5" type="ORF">DVH24_019581</name>
</gene>
<proteinExistence type="predicted"/>
<dbReference type="AlphaFoldDB" id="A0A498I6F7"/>
<reference evidence="5 6" key="1">
    <citation type="submission" date="2018-10" db="EMBL/GenBank/DDBJ databases">
        <title>A high-quality apple genome assembly.</title>
        <authorList>
            <person name="Hu J."/>
        </authorList>
    </citation>
    <scope>NUCLEOTIDE SEQUENCE [LARGE SCALE GENOMIC DNA]</scope>
    <source>
        <strain evidence="6">cv. HFTH1</strain>
        <tissue evidence="5">Young leaf</tissue>
    </source>
</reference>
<name>A0A498I6F7_MALDO</name>
<sequence>MAELVFELVSKLINQLGSIVYNEISLAWGVKSDLQKLEHTMFTIKDTLKDVFLDAEDLLDEFDCEALRHKAMETSHGTSRKVRHFFSRSNPIAFRFRVGLEIQEIG</sequence>
<keyword evidence="1" id="KW-0677">Repeat</keyword>
<protein>
    <recommendedName>
        <fullName evidence="4">Disease resistance N-terminal domain-containing protein</fullName>
    </recommendedName>
</protein>
<evidence type="ECO:0000259" key="4">
    <source>
        <dbReference type="Pfam" id="PF18052"/>
    </source>
</evidence>